<comment type="caution">
    <text evidence="5">The sequence shown here is derived from an EMBL/GenBank/DDBJ whole genome shotgun (WGS) entry which is preliminary data.</text>
</comment>
<evidence type="ECO:0000256" key="1">
    <source>
        <dbReference type="ARBA" id="ARBA00022598"/>
    </source>
</evidence>
<dbReference type="AlphaFoldDB" id="A0A3M7SHD8"/>
<dbReference type="OrthoDB" id="1700726at2759"/>
<keyword evidence="6" id="KW-1185">Reference proteome</keyword>
<protein>
    <recommendedName>
        <fullName evidence="3">long-chain-fatty-acid--CoA ligase</fullName>
        <ecNumber evidence="3">6.2.1.3</ecNumber>
    </recommendedName>
</protein>
<keyword evidence="2" id="KW-0443">Lipid metabolism</keyword>
<evidence type="ECO:0000313" key="6">
    <source>
        <dbReference type="Proteomes" id="UP000276133"/>
    </source>
</evidence>
<dbReference type="SUPFAM" id="SSF56801">
    <property type="entry name" value="Acetyl-CoA synthetase-like"/>
    <property type="match status" value="1"/>
</dbReference>
<evidence type="ECO:0000256" key="3">
    <source>
        <dbReference type="ARBA" id="ARBA00026121"/>
    </source>
</evidence>
<dbReference type="Proteomes" id="UP000276133">
    <property type="component" value="Unassembled WGS sequence"/>
</dbReference>
<dbReference type="STRING" id="10195.A0A3M7SHD8"/>
<organism evidence="5 6">
    <name type="scientific">Brachionus plicatilis</name>
    <name type="common">Marine rotifer</name>
    <name type="synonym">Brachionus muelleri</name>
    <dbReference type="NCBI Taxonomy" id="10195"/>
    <lineage>
        <taxon>Eukaryota</taxon>
        <taxon>Metazoa</taxon>
        <taxon>Spiralia</taxon>
        <taxon>Gnathifera</taxon>
        <taxon>Rotifera</taxon>
        <taxon>Eurotatoria</taxon>
        <taxon>Monogononta</taxon>
        <taxon>Pseudotrocha</taxon>
        <taxon>Ploima</taxon>
        <taxon>Brachionidae</taxon>
        <taxon>Brachionus</taxon>
    </lineage>
</organism>
<dbReference type="PANTHER" id="PTHR43272:SF107">
    <property type="entry name" value="LONG-CHAIN-FATTY-ACID--COA LIGASE 5"/>
    <property type="match status" value="1"/>
</dbReference>
<proteinExistence type="predicted"/>
<keyword evidence="2" id="KW-0276">Fatty acid metabolism</keyword>
<sequence length="721" mass="81096">MYPFYHNQNQNWPNAQFTCFSAYSQPFNQENYAHNNFYFAPQPFSFNGTFFADQNSYVSQSNRQPMPKSTESLIDYANFDYKRQARKVCDGKGFSYISNLNSANHLIPYHDEKTRTIFDIFRQAYKSSGGRNFLGWKPSQQQPFKWMTYSDANAQIKQIGSSLIKLGLKHGAFVGIFAKNRPEWVLTDLACVSYSFTSIPMYETFGPDAIPFILKQTEMKIVFCEDSAKAGLLLKSNSKELKFIIVYESKIDPDVKELAKRTNVTILNFNYLRTIGKANLVDSQPPQPQDIYTICYTSGTTGLPKGAILTHANMVSSLNAASILFKKEVKLNHGEEVYLSYLPLAHMMERIAQTYIIWIAGSIGFFKGDIAELPNYLQEVRPTFFLTVPRLLNKFKSQIELMSKTLPSDKQMMFKRAYVQKKVEMEKGVFNFNSPVDAAFGQIRNLFGGRVKLMITGSAPISPKVFEFFRIVLGCHVIEGYGATETSGGVSIQVPGDATFGHVGSPLVNCRVKLADVPAMGLIADRDNKGEVLVKGSNIFKGYYKDAAKTREALDKDGWYHTGDIGVINENGCLKIVDRVKNFFKLQQGEYIAPEKIEAVYLTCDLIAQIFVHGNSLKSSLVGIVVPDEAAVLAWAKHKGLELNLKTLSASPMLKSDILNCMETMAKAKGLSGFEKVKDIFVYPEGFSIQNGLLTPTFKSKRAELKQFFANEINQMYKNLD</sequence>
<dbReference type="EC" id="6.2.1.3" evidence="3"/>
<gene>
    <name evidence="5" type="ORF">BpHYR1_036803</name>
</gene>
<feature type="domain" description="AMP-dependent synthetase/ligase" evidence="4">
    <location>
        <begin position="142"/>
        <end position="544"/>
    </location>
</feature>
<name>A0A3M7SHD8_BRAPC</name>
<dbReference type="Pfam" id="PF00501">
    <property type="entry name" value="AMP-binding"/>
    <property type="match status" value="1"/>
</dbReference>
<dbReference type="EMBL" id="REGN01001345">
    <property type="protein sequence ID" value="RNA35284.1"/>
    <property type="molecule type" value="Genomic_DNA"/>
</dbReference>
<evidence type="ECO:0000313" key="5">
    <source>
        <dbReference type="EMBL" id="RNA35284.1"/>
    </source>
</evidence>
<dbReference type="InterPro" id="IPR020845">
    <property type="entry name" value="AMP-binding_CS"/>
</dbReference>
<evidence type="ECO:0000259" key="4">
    <source>
        <dbReference type="Pfam" id="PF00501"/>
    </source>
</evidence>
<evidence type="ECO:0000256" key="2">
    <source>
        <dbReference type="ARBA" id="ARBA00022832"/>
    </source>
</evidence>
<dbReference type="GO" id="GO:0016020">
    <property type="term" value="C:membrane"/>
    <property type="evidence" value="ECO:0007669"/>
    <property type="project" value="TreeGrafter"/>
</dbReference>
<dbReference type="Gene3D" id="3.40.50.12780">
    <property type="entry name" value="N-terminal domain of ligase-like"/>
    <property type="match status" value="1"/>
</dbReference>
<reference evidence="5 6" key="1">
    <citation type="journal article" date="2018" name="Sci. Rep.">
        <title>Genomic signatures of local adaptation to the degree of environmental predictability in rotifers.</title>
        <authorList>
            <person name="Franch-Gras L."/>
            <person name="Hahn C."/>
            <person name="Garcia-Roger E.M."/>
            <person name="Carmona M.J."/>
            <person name="Serra M."/>
            <person name="Gomez A."/>
        </authorList>
    </citation>
    <scope>NUCLEOTIDE SEQUENCE [LARGE SCALE GENOMIC DNA]</scope>
    <source>
        <strain evidence="5">HYR1</strain>
    </source>
</reference>
<accession>A0A3M7SHD8</accession>
<dbReference type="PROSITE" id="PS00455">
    <property type="entry name" value="AMP_BINDING"/>
    <property type="match status" value="1"/>
</dbReference>
<dbReference type="InterPro" id="IPR000873">
    <property type="entry name" value="AMP-dep_synth/lig_dom"/>
</dbReference>
<dbReference type="InterPro" id="IPR042099">
    <property type="entry name" value="ANL_N_sf"/>
</dbReference>
<dbReference type="GO" id="GO:0004467">
    <property type="term" value="F:long-chain fatty acid-CoA ligase activity"/>
    <property type="evidence" value="ECO:0007669"/>
    <property type="project" value="UniProtKB-EC"/>
</dbReference>
<keyword evidence="1 5" id="KW-0436">Ligase</keyword>
<dbReference type="PANTHER" id="PTHR43272">
    <property type="entry name" value="LONG-CHAIN-FATTY-ACID--COA LIGASE"/>
    <property type="match status" value="1"/>
</dbReference>
<dbReference type="GO" id="GO:0005783">
    <property type="term" value="C:endoplasmic reticulum"/>
    <property type="evidence" value="ECO:0007669"/>
    <property type="project" value="TreeGrafter"/>
</dbReference>